<dbReference type="AlphaFoldDB" id="A0A7T5VC69"/>
<dbReference type="GO" id="GO:0045454">
    <property type="term" value="P:cell redox homeostasis"/>
    <property type="evidence" value="ECO:0007669"/>
    <property type="project" value="TreeGrafter"/>
</dbReference>
<dbReference type="PANTHER" id="PTHR32234">
    <property type="entry name" value="THIOL:DISULFIDE INTERCHANGE PROTEIN DSBD"/>
    <property type="match status" value="1"/>
</dbReference>
<evidence type="ECO:0000256" key="1">
    <source>
        <dbReference type="ARBA" id="ARBA00004141"/>
    </source>
</evidence>
<gene>
    <name evidence="8" type="ORF">HP555_04645</name>
</gene>
<evidence type="ECO:0000256" key="4">
    <source>
        <dbReference type="ARBA" id="ARBA00022989"/>
    </source>
</evidence>
<reference evidence="8 9" key="1">
    <citation type="submission" date="2020-05" db="EMBL/GenBank/DDBJ databases">
        <title>Complete genome of Desulfobulbus oligotrophicus.</title>
        <authorList>
            <person name="Podar M."/>
        </authorList>
    </citation>
    <scope>NUCLEOTIDE SEQUENCE [LARGE SCALE GENOMIC DNA]</scope>
    <source>
        <strain evidence="8 9">Prop6</strain>
    </source>
</reference>
<dbReference type="Proteomes" id="UP000596092">
    <property type="component" value="Chromosome"/>
</dbReference>
<protein>
    <submittedName>
        <fullName evidence="8">Sulfite exporter TauE/SafE family protein</fullName>
    </submittedName>
</protein>
<dbReference type="EMBL" id="CP054140">
    <property type="protein sequence ID" value="QQG65204.1"/>
    <property type="molecule type" value="Genomic_DNA"/>
</dbReference>
<feature type="transmembrane region" description="Helical" evidence="6">
    <location>
        <begin position="212"/>
        <end position="231"/>
    </location>
</feature>
<proteinExistence type="predicted"/>
<evidence type="ECO:0000256" key="3">
    <source>
        <dbReference type="ARBA" id="ARBA00022748"/>
    </source>
</evidence>
<feature type="transmembrane region" description="Helical" evidence="6">
    <location>
        <begin position="130"/>
        <end position="160"/>
    </location>
</feature>
<dbReference type="GO" id="GO:0016020">
    <property type="term" value="C:membrane"/>
    <property type="evidence" value="ECO:0007669"/>
    <property type="project" value="UniProtKB-SubCell"/>
</dbReference>
<feature type="transmembrane region" description="Helical" evidence="6">
    <location>
        <begin position="96"/>
        <end position="118"/>
    </location>
</feature>
<feature type="domain" description="Cytochrome C biogenesis protein transmembrane" evidence="7">
    <location>
        <begin position="18"/>
        <end position="223"/>
    </location>
</feature>
<evidence type="ECO:0000256" key="5">
    <source>
        <dbReference type="ARBA" id="ARBA00023136"/>
    </source>
</evidence>
<dbReference type="KEGG" id="dog:HP555_04645"/>
<dbReference type="GO" id="GO:0015035">
    <property type="term" value="F:protein-disulfide reductase activity"/>
    <property type="evidence" value="ECO:0007669"/>
    <property type="project" value="TreeGrafter"/>
</dbReference>
<feature type="transmembrane region" description="Helical" evidence="6">
    <location>
        <begin position="16"/>
        <end position="40"/>
    </location>
</feature>
<accession>A0A7T5VC69</accession>
<name>A0A7T5VC69_9BACT</name>
<dbReference type="RefSeq" id="WP_199264024.1">
    <property type="nucleotide sequence ID" value="NZ_CP054140.1"/>
</dbReference>
<organism evidence="8 9">
    <name type="scientific">Desulfobulbus oligotrophicus</name>
    <dbReference type="NCBI Taxonomy" id="1909699"/>
    <lineage>
        <taxon>Bacteria</taxon>
        <taxon>Pseudomonadati</taxon>
        <taxon>Thermodesulfobacteriota</taxon>
        <taxon>Desulfobulbia</taxon>
        <taxon>Desulfobulbales</taxon>
        <taxon>Desulfobulbaceae</taxon>
        <taxon>Desulfobulbus</taxon>
    </lineage>
</organism>
<comment type="subcellular location">
    <subcellularLocation>
        <location evidence="1">Membrane</location>
        <topology evidence="1">Multi-pass membrane protein</topology>
    </subcellularLocation>
</comment>
<dbReference type="PANTHER" id="PTHR32234:SF0">
    <property type="entry name" value="THIOL:DISULFIDE INTERCHANGE PROTEIN DSBD"/>
    <property type="match status" value="1"/>
</dbReference>
<keyword evidence="2 6" id="KW-0812">Transmembrane</keyword>
<sequence>MDILIGQFDTYLQSSLLISLFLAFAGGILASLTPCIYPMIPITAGIIGHANVGGSKWRGFSLSLIYVAGMACTYAALGIFAAATGSFFGSINTNPWTFLIVGNVILFFGLVMLDAVQLPTLPGSLLSKRIGFVGLFIAGMSSALVAGPCTTPILGSLLIYTASSQSMLTGGLLLFVFSLGMGVLLVGVGTFSSFLTSLPRSGSWMVTIKKTIGIGMLVIAQYFFIKAGALFL</sequence>
<keyword evidence="5 6" id="KW-0472">Membrane</keyword>
<keyword evidence="4 6" id="KW-1133">Transmembrane helix</keyword>
<keyword evidence="9" id="KW-1185">Reference proteome</keyword>
<dbReference type="Pfam" id="PF02683">
    <property type="entry name" value="DsbD_TM"/>
    <property type="match status" value="1"/>
</dbReference>
<evidence type="ECO:0000313" key="9">
    <source>
        <dbReference type="Proteomes" id="UP000596092"/>
    </source>
</evidence>
<feature type="transmembrane region" description="Helical" evidence="6">
    <location>
        <begin position="172"/>
        <end position="191"/>
    </location>
</feature>
<evidence type="ECO:0000259" key="7">
    <source>
        <dbReference type="Pfam" id="PF02683"/>
    </source>
</evidence>
<dbReference type="GO" id="GO:0017004">
    <property type="term" value="P:cytochrome complex assembly"/>
    <property type="evidence" value="ECO:0007669"/>
    <property type="project" value="UniProtKB-KW"/>
</dbReference>
<keyword evidence="3" id="KW-0201">Cytochrome c-type biogenesis</keyword>
<evidence type="ECO:0000256" key="6">
    <source>
        <dbReference type="SAM" id="Phobius"/>
    </source>
</evidence>
<feature type="transmembrane region" description="Helical" evidence="6">
    <location>
        <begin position="60"/>
        <end position="84"/>
    </location>
</feature>
<evidence type="ECO:0000313" key="8">
    <source>
        <dbReference type="EMBL" id="QQG65204.1"/>
    </source>
</evidence>
<evidence type="ECO:0000256" key="2">
    <source>
        <dbReference type="ARBA" id="ARBA00022692"/>
    </source>
</evidence>
<dbReference type="InterPro" id="IPR003834">
    <property type="entry name" value="Cyt_c_assmbl_TM_dom"/>
</dbReference>